<dbReference type="InterPro" id="IPR036890">
    <property type="entry name" value="HATPase_C_sf"/>
</dbReference>
<keyword evidence="8" id="KW-1133">Transmembrane helix</keyword>
<gene>
    <name evidence="11" type="ORF">F7O84_14505</name>
</gene>
<dbReference type="EMBL" id="WAGX01000006">
    <property type="protein sequence ID" value="KAB1436569.1"/>
    <property type="molecule type" value="Genomic_DNA"/>
</dbReference>
<feature type="domain" description="HAMP" evidence="10">
    <location>
        <begin position="187"/>
        <end position="240"/>
    </location>
</feature>
<evidence type="ECO:0000256" key="4">
    <source>
        <dbReference type="ARBA" id="ARBA00022553"/>
    </source>
</evidence>
<dbReference type="Pfam" id="PF00672">
    <property type="entry name" value="HAMP"/>
    <property type="match status" value="1"/>
</dbReference>
<keyword evidence="4" id="KW-0597">Phosphoprotein</keyword>
<organism evidence="11 12">
    <name type="scientific">Candidatus Galacturonatibacter soehngenii</name>
    <dbReference type="NCBI Taxonomy" id="2307010"/>
    <lineage>
        <taxon>Bacteria</taxon>
        <taxon>Bacillati</taxon>
        <taxon>Bacillota</taxon>
        <taxon>Clostridia</taxon>
        <taxon>Lachnospirales</taxon>
        <taxon>Lachnospiraceae</taxon>
        <taxon>Candidatus Galacturonatibacter</taxon>
    </lineage>
</organism>
<protein>
    <recommendedName>
        <fullName evidence="3">histidine kinase</fullName>
        <ecNumber evidence="3">2.7.13.3</ecNumber>
    </recommendedName>
</protein>
<dbReference type="Gene3D" id="1.10.287.130">
    <property type="match status" value="1"/>
</dbReference>
<name>A0A7V7UAW5_9FIRM</name>
<comment type="caution">
    <text evidence="11">The sequence shown here is derived from an EMBL/GenBank/DDBJ whole genome shotgun (WGS) entry which is preliminary data.</text>
</comment>
<dbReference type="InterPro" id="IPR003661">
    <property type="entry name" value="HisK_dim/P_dom"/>
</dbReference>
<comment type="subcellular location">
    <subcellularLocation>
        <location evidence="2">Membrane</location>
    </subcellularLocation>
</comment>
<dbReference type="Gene3D" id="6.10.340.10">
    <property type="match status" value="1"/>
</dbReference>
<evidence type="ECO:0000256" key="2">
    <source>
        <dbReference type="ARBA" id="ARBA00004370"/>
    </source>
</evidence>
<dbReference type="OrthoDB" id="9786919at2"/>
<dbReference type="PROSITE" id="PS50109">
    <property type="entry name" value="HIS_KIN"/>
    <property type="match status" value="1"/>
</dbReference>
<feature type="transmembrane region" description="Helical" evidence="8">
    <location>
        <begin position="166"/>
        <end position="186"/>
    </location>
</feature>
<reference evidence="11 12" key="1">
    <citation type="submission" date="2019-09" db="EMBL/GenBank/DDBJ databases">
        <authorList>
            <person name="Valk L.C."/>
        </authorList>
    </citation>
    <scope>NUCLEOTIDE SEQUENCE [LARGE SCALE GENOMIC DNA]</scope>
    <source>
        <strain evidence="11">GalUA</strain>
    </source>
</reference>
<dbReference type="InterPro" id="IPR003594">
    <property type="entry name" value="HATPase_dom"/>
</dbReference>
<dbReference type="Pfam" id="PF00512">
    <property type="entry name" value="HisKA"/>
    <property type="match status" value="1"/>
</dbReference>
<dbReference type="SUPFAM" id="SSF47384">
    <property type="entry name" value="Homodimeric domain of signal transducing histidine kinase"/>
    <property type="match status" value="1"/>
</dbReference>
<dbReference type="PRINTS" id="PR00344">
    <property type="entry name" value="BCTRLSENSOR"/>
</dbReference>
<dbReference type="FunFam" id="3.30.565.10:FF:000006">
    <property type="entry name" value="Sensor histidine kinase WalK"/>
    <property type="match status" value="1"/>
</dbReference>
<sequence>MRGLRTQLSLSIILVVLVTVSFISLLSNIMVNKQFETYITNQKETRSSYIVTDLSNQYDKNSQTWKSDYLHTIGMYSLYDGYLLTIYNSSNEVIWDAESHDMTLCKQIMEDITKRMSKRISHGSFTNHTYDLTYNNAKIGAVSIRYYGPYFYSENDFEFINTFNTVILIIGVVSCAFSLLVGWFLASKISRPITKTAEIAKHISNGNYNIRFESETKTKELNNLVSAINFLATNLASQENLRKQLTTNVAHELRTPLTAIRSYLEAMIEGLWEITPKRLGNCLEEVKRLSNLVADLERLAKIEGDNLKLNKTHFDLLEMIHVIKSNFSAEAAKKNLSLLVKGEAVLIYADKDRMSQVVTNLLSNAIKYTPDGGTVCLEVKSQEKSACIIVEDTGIGISKEESALIFERFYRTDKSRNRKTGGAGIGLTIVKSIIAAHNGTISIESKVDVGSRFIVTLPKEEDLVLL</sequence>
<reference evidence="11 12" key="2">
    <citation type="submission" date="2020-02" db="EMBL/GenBank/DDBJ databases">
        <title>Candidatus Galacturonibacter soehngenii shows hetero-acetogenic catabolism of galacturonic acid but lacks a canonical carbon monoxide dehydrogenase/acetyl-CoA synthase complex.</title>
        <authorList>
            <person name="Diender M."/>
            <person name="Stouten G.R."/>
            <person name="Petersen J.F."/>
            <person name="Nielsen P.H."/>
            <person name="Dueholm M.S."/>
            <person name="Pronk J.T."/>
            <person name="Van Loosdrecht M.C.M."/>
        </authorList>
    </citation>
    <scope>NUCLEOTIDE SEQUENCE [LARGE SCALE GENOMIC DNA]</scope>
    <source>
        <strain evidence="11">GalUA</strain>
    </source>
</reference>
<evidence type="ECO:0000256" key="1">
    <source>
        <dbReference type="ARBA" id="ARBA00000085"/>
    </source>
</evidence>
<dbReference type="AlphaFoldDB" id="A0A7V7UAW5"/>
<keyword evidence="7" id="KW-0902">Two-component regulatory system</keyword>
<keyword evidence="8" id="KW-0472">Membrane</keyword>
<dbReference type="SUPFAM" id="SSF55874">
    <property type="entry name" value="ATPase domain of HSP90 chaperone/DNA topoisomerase II/histidine kinase"/>
    <property type="match status" value="1"/>
</dbReference>
<dbReference type="RefSeq" id="WP_151146848.1">
    <property type="nucleotide sequence ID" value="NZ_WAGX01000006.1"/>
</dbReference>
<dbReference type="SMART" id="SM00387">
    <property type="entry name" value="HATPase_c"/>
    <property type="match status" value="1"/>
</dbReference>
<dbReference type="Pfam" id="PF02518">
    <property type="entry name" value="HATPase_c"/>
    <property type="match status" value="1"/>
</dbReference>
<feature type="transmembrane region" description="Helical" evidence="8">
    <location>
        <begin position="12"/>
        <end position="31"/>
    </location>
</feature>
<dbReference type="InterPro" id="IPR036097">
    <property type="entry name" value="HisK_dim/P_sf"/>
</dbReference>
<keyword evidence="12" id="KW-1185">Reference proteome</keyword>
<keyword evidence="6 11" id="KW-0418">Kinase</keyword>
<dbReference type="GO" id="GO:0005886">
    <property type="term" value="C:plasma membrane"/>
    <property type="evidence" value="ECO:0007669"/>
    <property type="project" value="TreeGrafter"/>
</dbReference>
<evidence type="ECO:0000256" key="7">
    <source>
        <dbReference type="ARBA" id="ARBA00023012"/>
    </source>
</evidence>
<dbReference type="GO" id="GO:0000155">
    <property type="term" value="F:phosphorelay sensor kinase activity"/>
    <property type="evidence" value="ECO:0007669"/>
    <property type="project" value="InterPro"/>
</dbReference>
<proteinExistence type="predicted"/>
<dbReference type="InterPro" id="IPR050351">
    <property type="entry name" value="BphY/WalK/GraS-like"/>
</dbReference>
<evidence type="ECO:0000256" key="5">
    <source>
        <dbReference type="ARBA" id="ARBA00022679"/>
    </source>
</evidence>
<dbReference type="InterPro" id="IPR005467">
    <property type="entry name" value="His_kinase_dom"/>
</dbReference>
<comment type="catalytic activity">
    <reaction evidence="1">
        <text>ATP + protein L-histidine = ADP + protein N-phospho-L-histidine.</text>
        <dbReference type="EC" id="2.7.13.3"/>
    </reaction>
</comment>
<keyword evidence="5" id="KW-0808">Transferase</keyword>
<evidence type="ECO:0000313" key="12">
    <source>
        <dbReference type="Proteomes" id="UP000461768"/>
    </source>
</evidence>
<dbReference type="EC" id="2.7.13.3" evidence="3"/>
<dbReference type="SMART" id="SM00388">
    <property type="entry name" value="HisKA"/>
    <property type="match status" value="1"/>
</dbReference>
<evidence type="ECO:0000256" key="6">
    <source>
        <dbReference type="ARBA" id="ARBA00022777"/>
    </source>
</evidence>
<dbReference type="CDD" id="cd06225">
    <property type="entry name" value="HAMP"/>
    <property type="match status" value="1"/>
</dbReference>
<evidence type="ECO:0000256" key="3">
    <source>
        <dbReference type="ARBA" id="ARBA00012438"/>
    </source>
</evidence>
<keyword evidence="8" id="KW-0812">Transmembrane</keyword>
<dbReference type="SUPFAM" id="SSF158472">
    <property type="entry name" value="HAMP domain-like"/>
    <property type="match status" value="1"/>
</dbReference>
<dbReference type="InterPro" id="IPR003660">
    <property type="entry name" value="HAMP_dom"/>
</dbReference>
<accession>A0A7V7UAW5</accession>
<evidence type="ECO:0000259" key="10">
    <source>
        <dbReference type="PROSITE" id="PS50885"/>
    </source>
</evidence>
<dbReference type="GO" id="GO:0016036">
    <property type="term" value="P:cellular response to phosphate starvation"/>
    <property type="evidence" value="ECO:0007669"/>
    <property type="project" value="TreeGrafter"/>
</dbReference>
<feature type="domain" description="Histidine kinase" evidence="9">
    <location>
        <begin position="248"/>
        <end position="461"/>
    </location>
</feature>
<evidence type="ECO:0000313" key="11">
    <source>
        <dbReference type="EMBL" id="KAB1436569.1"/>
    </source>
</evidence>
<dbReference type="CDD" id="cd00082">
    <property type="entry name" value="HisKA"/>
    <property type="match status" value="1"/>
</dbReference>
<dbReference type="CDD" id="cd00075">
    <property type="entry name" value="HATPase"/>
    <property type="match status" value="1"/>
</dbReference>
<dbReference type="GO" id="GO:0004721">
    <property type="term" value="F:phosphoprotein phosphatase activity"/>
    <property type="evidence" value="ECO:0007669"/>
    <property type="project" value="TreeGrafter"/>
</dbReference>
<evidence type="ECO:0000259" key="9">
    <source>
        <dbReference type="PROSITE" id="PS50109"/>
    </source>
</evidence>
<dbReference type="Gene3D" id="3.30.565.10">
    <property type="entry name" value="Histidine kinase-like ATPase, C-terminal domain"/>
    <property type="match status" value="1"/>
</dbReference>
<dbReference type="PANTHER" id="PTHR45453:SF1">
    <property type="entry name" value="PHOSPHATE REGULON SENSOR PROTEIN PHOR"/>
    <property type="match status" value="1"/>
</dbReference>
<dbReference type="PANTHER" id="PTHR45453">
    <property type="entry name" value="PHOSPHATE REGULON SENSOR PROTEIN PHOR"/>
    <property type="match status" value="1"/>
</dbReference>
<dbReference type="PROSITE" id="PS50885">
    <property type="entry name" value="HAMP"/>
    <property type="match status" value="1"/>
</dbReference>
<evidence type="ECO:0000256" key="8">
    <source>
        <dbReference type="SAM" id="Phobius"/>
    </source>
</evidence>
<dbReference type="InterPro" id="IPR004358">
    <property type="entry name" value="Sig_transdc_His_kin-like_C"/>
</dbReference>
<dbReference type="Proteomes" id="UP000461768">
    <property type="component" value="Unassembled WGS sequence"/>
</dbReference>